<dbReference type="PANTHER" id="PTHR37558:SF1">
    <property type="entry name" value="HTH CENPB-TYPE DOMAIN-CONTAINING PROTEIN"/>
    <property type="match status" value="1"/>
</dbReference>
<evidence type="ECO:0000313" key="2">
    <source>
        <dbReference type="EMBL" id="ETV98837.1"/>
    </source>
</evidence>
<accession>A0A024TZQ7</accession>
<evidence type="ECO:0000256" key="1">
    <source>
        <dbReference type="SAM" id="MobiDB-lite"/>
    </source>
</evidence>
<dbReference type="AlphaFoldDB" id="A0A024TZQ7"/>
<evidence type="ECO:0008006" key="3">
    <source>
        <dbReference type="Google" id="ProtNLM"/>
    </source>
</evidence>
<dbReference type="RefSeq" id="XP_008872266.1">
    <property type="nucleotide sequence ID" value="XM_008874044.1"/>
</dbReference>
<dbReference type="PANTHER" id="PTHR37558">
    <property type="entry name" value="HTH CENPB-TYPE DOMAIN-CONTAINING PROTEIN"/>
    <property type="match status" value="1"/>
</dbReference>
<proteinExistence type="predicted"/>
<protein>
    <recommendedName>
        <fullName evidence="3">Myb-like domain-containing protein</fullName>
    </recommendedName>
</protein>
<dbReference type="OrthoDB" id="76425at2759"/>
<organism evidence="2">
    <name type="scientific">Aphanomyces invadans</name>
    <dbReference type="NCBI Taxonomy" id="157072"/>
    <lineage>
        <taxon>Eukaryota</taxon>
        <taxon>Sar</taxon>
        <taxon>Stramenopiles</taxon>
        <taxon>Oomycota</taxon>
        <taxon>Saprolegniomycetes</taxon>
        <taxon>Saprolegniales</taxon>
        <taxon>Verrucalvaceae</taxon>
        <taxon>Aphanomyces</taxon>
    </lineage>
</organism>
<reference evidence="2" key="1">
    <citation type="submission" date="2013-12" db="EMBL/GenBank/DDBJ databases">
        <title>The Genome Sequence of Aphanomyces invadans NJM9701.</title>
        <authorList>
            <consortium name="The Broad Institute Genomics Platform"/>
            <person name="Russ C."/>
            <person name="Tyler B."/>
            <person name="van West P."/>
            <person name="Dieguez-Uribeondo J."/>
            <person name="Young S.K."/>
            <person name="Zeng Q."/>
            <person name="Gargeya S."/>
            <person name="Fitzgerald M."/>
            <person name="Abouelleil A."/>
            <person name="Alvarado L."/>
            <person name="Chapman S.B."/>
            <person name="Gainer-Dewar J."/>
            <person name="Goldberg J."/>
            <person name="Griggs A."/>
            <person name="Gujja S."/>
            <person name="Hansen M."/>
            <person name="Howarth C."/>
            <person name="Imamovic A."/>
            <person name="Ireland A."/>
            <person name="Larimer J."/>
            <person name="McCowan C."/>
            <person name="Murphy C."/>
            <person name="Pearson M."/>
            <person name="Poon T.W."/>
            <person name="Priest M."/>
            <person name="Roberts A."/>
            <person name="Saif S."/>
            <person name="Shea T."/>
            <person name="Sykes S."/>
            <person name="Wortman J."/>
            <person name="Nusbaum C."/>
            <person name="Birren B."/>
        </authorList>
    </citation>
    <scope>NUCLEOTIDE SEQUENCE [LARGE SCALE GENOMIC DNA]</scope>
    <source>
        <strain evidence="2">NJM9701</strain>
    </source>
</reference>
<feature type="region of interest" description="Disordered" evidence="1">
    <location>
        <begin position="139"/>
        <end position="174"/>
    </location>
</feature>
<sequence length="230" mass="25723">MSEHDEATRRKKTAFRFSVSADIDLLKEVVMVVPFDAAYGQTSARWDEVCEHMRQLHGNAMTSVCCRKRFDDLLPAFKKSSLKALRASGTEEEYLERDQLMQDISDMMDIALLRKKAAKLVQERRESDSHLIREAALTGMKRKQAEPDDNASQDEQPFCKSLDSKKGTRNGALRESSSVVANFTVMMEGSDQVRGSGREEGGSCAGTTWARVRTSKICIGQSRARSTVCT</sequence>
<dbReference type="VEuPathDB" id="FungiDB:H310_08339"/>
<dbReference type="GeneID" id="20085389"/>
<name>A0A024TZQ7_9STRA</name>
<gene>
    <name evidence="2" type="ORF">H310_08339</name>
</gene>
<dbReference type="EMBL" id="KI913968">
    <property type="protein sequence ID" value="ETV98837.1"/>
    <property type="molecule type" value="Genomic_DNA"/>
</dbReference>